<accession>A0ABN9RZJ5</accession>
<evidence type="ECO:0000313" key="2">
    <source>
        <dbReference type="EMBL" id="CAK0824659.1"/>
    </source>
</evidence>
<feature type="region of interest" description="Disordered" evidence="1">
    <location>
        <begin position="272"/>
        <end position="378"/>
    </location>
</feature>
<dbReference type="EMBL" id="CAUYUJ010008693">
    <property type="protein sequence ID" value="CAK0824659.1"/>
    <property type="molecule type" value="Genomic_DNA"/>
</dbReference>
<sequence length="483" mass="51995">SHFGPSPMEAFWSSFWLVRCTRQLVRDSLFKGTLSKCHLPPFWRDLQPSNELVPGTDVHMATLSPAELKALLPAINDWRSVSVSWDDWASYNDAAGDETSGQPDIFVKTIEHEKVCLEMADKTSRAITTILGQAPYQARDSFALVMEFLHSPVALKILQENVEDTATKKGVTSKVGAVLAAHTGHPADLVGTSFNPWVLAHSRSKKLSARKAASELRKIAANSRQFQEAVNELEHKGGMVDKLLAAPAGELATVLAASPGWRSFRAKNFSLPPADESVQRPRPVRHHAKGGPRGVWAAPGALPAPGDHGVGARETGPARPEGGRPGEQHRRRPSALVRPAATVRWRADQGAGGGAQAGHEAPQDPCAGAPAEVGGQSAAPGLRDAVRFLRGEPAALPARRPGPPRRGGRRRERRGGGRRRRCRGRCWAGRWWRVGHAGPGLRLPPLPLAPRSRLSGRGRPRGWAVSGAAPLGATRTNCFAAPR</sequence>
<comment type="caution">
    <text evidence="2">The sequence shown here is derived from an EMBL/GenBank/DDBJ whole genome shotgun (WGS) entry which is preliminary data.</text>
</comment>
<evidence type="ECO:0000313" key="3">
    <source>
        <dbReference type="Proteomes" id="UP001189429"/>
    </source>
</evidence>
<protein>
    <submittedName>
        <fullName evidence="2">Uncharacterized protein</fullName>
    </submittedName>
</protein>
<reference evidence="2" key="1">
    <citation type="submission" date="2023-10" db="EMBL/GenBank/DDBJ databases">
        <authorList>
            <person name="Chen Y."/>
            <person name="Shah S."/>
            <person name="Dougan E. K."/>
            <person name="Thang M."/>
            <person name="Chan C."/>
        </authorList>
    </citation>
    <scope>NUCLEOTIDE SEQUENCE [LARGE SCALE GENOMIC DNA]</scope>
</reference>
<feature type="non-terminal residue" evidence="2">
    <location>
        <position position="483"/>
    </location>
</feature>
<organism evidence="2 3">
    <name type="scientific">Prorocentrum cordatum</name>
    <dbReference type="NCBI Taxonomy" id="2364126"/>
    <lineage>
        <taxon>Eukaryota</taxon>
        <taxon>Sar</taxon>
        <taxon>Alveolata</taxon>
        <taxon>Dinophyceae</taxon>
        <taxon>Prorocentrales</taxon>
        <taxon>Prorocentraceae</taxon>
        <taxon>Prorocentrum</taxon>
    </lineage>
</organism>
<dbReference type="Proteomes" id="UP001189429">
    <property type="component" value="Unassembled WGS sequence"/>
</dbReference>
<feature type="region of interest" description="Disordered" evidence="1">
    <location>
        <begin position="390"/>
        <end position="420"/>
    </location>
</feature>
<evidence type="ECO:0000256" key="1">
    <source>
        <dbReference type="SAM" id="MobiDB-lite"/>
    </source>
</evidence>
<feature type="compositionally biased region" description="Basic residues" evidence="1">
    <location>
        <begin position="402"/>
        <end position="420"/>
    </location>
</feature>
<feature type="non-terminal residue" evidence="2">
    <location>
        <position position="1"/>
    </location>
</feature>
<gene>
    <name evidence="2" type="ORF">PCOR1329_LOCUS25028</name>
</gene>
<name>A0ABN9RZJ5_9DINO</name>
<proteinExistence type="predicted"/>
<keyword evidence="3" id="KW-1185">Reference proteome</keyword>